<dbReference type="EMBL" id="APRN01000036">
    <property type="protein sequence ID" value="ENX58150.1"/>
    <property type="molecule type" value="Genomic_DNA"/>
</dbReference>
<dbReference type="PATRIC" id="fig|1217700.3.peg.2473"/>
<comment type="caution">
    <text evidence="2">The sequence shown here is derived from an EMBL/GenBank/DDBJ whole genome shotgun (WGS) entry which is preliminary data.</text>
</comment>
<proteinExistence type="predicted"/>
<dbReference type="PROSITE" id="PS51257">
    <property type="entry name" value="PROKAR_LIPOPROTEIN"/>
    <property type="match status" value="1"/>
</dbReference>
<evidence type="ECO:0000313" key="2">
    <source>
        <dbReference type="EMBL" id="ENX58150.1"/>
    </source>
</evidence>
<dbReference type="RefSeq" id="WP_005203853.1">
    <property type="nucleotide sequence ID" value="NZ_KB850072.1"/>
</dbReference>
<sequence>MKKIILMGILFGLTGCASDLMSKANVTTSNFDNSKNISAREMPALAQDKWHPSNVFFGARWTDRVPDFVVLEVKYMHDYQNLNKLDFNVDGQLFSAKRMDVLTDLERNAYYRASKAPFVITVDQAKKILNSTNAKFRITTLSGQYTDGAIVLNGDKSMAYKSIKNVVDQIQ</sequence>
<dbReference type="HOGENOM" id="CLU_131920_0_0_6"/>
<name>N9T458_9GAMM</name>
<dbReference type="AlphaFoldDB" id="N9T458"/>
<evidence type="ECO:0000256" key="1">
    <source>
        <dbReference type="SAM" id="SignalP"/>
    </source>
</evidence>
<organism evidence="2 3">
    <name type="scientific">Acinetobacter higginsii</name>
    <dbReference type="NCBI Taxonomy" id="70347"/>
    <lineage>
        <taxon>Bacteria</taxon>
        <taxon>Pseudomonadati</taxon>
        <taxon>Pseudomonadota</taxon>
        <taxon>Gammaproteobacteria</taxon>
        <taxon>Moraxellales</taxon>
        <taxon>Moraxellaceae</taxon>
        <taxon>Acinetobacter</taxon>
    </lineage>
</organism>
<protein>
    <submittedName>
        <fullName evidence="2">Uncharacterized protein</fullName>
    </submittedName>
</protein>
<gene>
    <name evidence="2" type="ORF">F902_02550</name>
</gene>
<feature type="chain" id="PRO_5004152745" evidence="1">
    <location>
        <begin position="18"/>
        <end position="171"/>
    </location>
</feature>
<keyword evidence="1" id="KW-0732">Signal</keyword>
<dbReference type="Proteomes" id="UP000013084">
    <property type="component" value="Unassembled WGS sequence"/>
</dbReference>
<evidence type="ECO:0000313" key="3">
    <source>
        <dbReference type="Proteomes" id="UP000013084"/>
    </source>
</evidence>
<dbReference type="OrthoDB" id="6713094at2"/>
<accession>N9T458</accession>
<feature type="signal peptide" evidence="1">
    <location>
        <begin position="1"/>
        <end position="17"/>
    </location>
</feature>
<reference evidence="2 3" key="1">
    <citation type="submission" date="2013-02" db="EMBL/GenBank/DDBJ databases">
        <title>The Genome Sequence of Acinetobacter sp. CIP 70.18.</title>
        <authorList>
            <consortium name="The Broad Institute Genome Sequencing Platform"/>
            <consortium name="The Broad Institute Genome Sequencing Center for Infectious Disease"/>
            <person name="Cerqueira G."/>
            <person name="Feldgarden M."/>
            <person name="Courvalin P."/>
            <person name="Perichon B."/>
            <person name="Grillot-Courvalin C."/>
            <person name="Clermont D."/>
            <person name="Rocha E."/>
            <person name="Yoon E.-J."/>
            <person name="Nemec A."/>
            <person name="Walker B."/>
            <person name="Young S.K."/>
            <person name="Zeng Q."/>
            <person name="Gargeya S."/>
            <person name="Fitzgerald M."/>
            <person name="Haas B."/>
            <person name="Abouelleil A."/>
            <person name="Alvarado L."/>
            <person name="Arachchi H.M."/>
            <person name="Berlin A.M."/>
            <person name="Chapman S.B."/>
            <person name="Dewar J."/>
            <person name="Goldberg J."/>
            <person name="Griggs A."/>
            <person name="Gujja S."/>
            <person name="Hansen M."/>
            <person name="Howarth C."/>
            <person name="Imamovic A."/>
            <person name="Larimer J."/>
            <person name="McCowan C."/>
            <person name="Murphy C."/>
            <person name="Neiman D."/>
            <person name="Pearson M."/>
            <person name="Priest M."/>
            <person name="Roberts A."/>
            <person name="Saif S."/>
            <person name="Shea T."/>
            <person name="Sisk P."/>
            <person name="Sykes S."/>
            <person name="Wortman J."/>
            <person name="Nusbaum C."/>
            <person name="Birren B."/>
        </authorList>
    </citation>
    <scope>NUCLEOTIDE SEQUENCE [LARGE SCALE GENOMIC DNA]</scope>
    <source>
        <strain evidence="2 3">CIP 70.18</strain>
    </source>
</reference>
<keyword evidence="3" id="KW-1185">Reference proteome</keyword>